<name>A0A4R6DSU5_9RHOO</name>
<sequence>MPLKYALGNTSFNGSIMFFYRCGSVLAALLLGATLAACGGTTTKRASLAPEVVESDYTAQRSALGVVLLAVNWGRRWNCGGFQHAELRGFAFDRLPWGGRPPAAAGDMEAEGPEAVLMRPGLQHYALQLPPGSYALSRVRIRATRDTAPLALDLSRSELAQDGAPAGGSFQVGAGETVYIGNFALNCEQAPMLWRYYAQGRENFQHQLLEYRRKYPFLKLDEVHYRLFDTSRFGLPYQLP</sequence>
<dbReference type="EMBL" id="SNVV01000016">
    <property type="protein sequence ID" value="TDN48186.1"/>
    <property type="molecule type" value="Genomic_DNA"/>
</dbReference>
<comment type="caution">
    <text evidence="1">The sequence shown here is derived from an EMBL/GenBank/DDBJ whole genome shotgun (WGS) entry which is preliminary data.</text>
</comment>
<dbReference type="Proteomes" id="UP000295129">
    <property type="component" value="Unassembled WGS sequence"/>
</dbReference>
<dbReference type="AlphaFoldDB" id="A0A4R6DSU5"/>
<accession>A0A4R6DSU5</accession>
<proteinExistence type="predicted"/>
<protein>
    <submittedName>
        <fullName evidence="1">Uncharacterized protein</fullName>
    </submittedName>
</protein>
<reference evidence="1 2" key="1">
    <citation type="submission" date="2019-03" db="EMBL/GenBank/DDBJ databases">
        <title>Genomic Encyclopedia of Type Strains, Phase IV (KMG-IV): sequencing the most valuable type-strain genomes for metagenomic binning, comparative biology and taxonomic classification.</title>
        <authorList>
            <person name="Goeker M."/>
        </authorList>
    </citation>
    <scope>NUCLEOTIDE SEQUENCE [LARGE SCALE GENOMIC DNA]</scope>
    <source>
        <strain evidence="1 2">DSM 12121</strain>
    </source>
</reference>
<evidence type="ECO:0000313" key="1">
    <source>
        <dbReference type="EMBL" id="TDN48186.1"/>
    </source>
</evidence>
<gene>
    <name evidence="1" type="ORF">C7389_11691</name>
</gene>
<evidence type="ECO:0000313" key="2">
    <source>
        <dbReference type="Proteomes" id="UP000295129"/>
    </source>
</evidence>
<keyword evidence="2" id="KW-1185">Reference proteome</keyword>
<organism evidence="1 2">
    <name type="scientific">Azoarcus indigens</name>
    <dbReference type="NCBI Taxonomy" id="29545"/>
    <lineage>
        <taxon>Bacteria</taxon>
        <taxon>Pseudomonadati</taxon>
        <taxon>Pseudomonadota</taxon>
        <taxon>Betaproteobacteria</taxon>
        <taxon>Rhodocyclales</taxon>
        <taxon>Zoogloeaceae</taxon>
        <taxon>Azoarcus</taxon>
    </lineage>
</organism>